<name>A0A8J8G7B5_9FLAO</name>
<dbReference type="AlphaFoldDB" id="A0A8J8G7B5"/>
<organism evidence="1 2">
    <name type="scientific">Frigoriflavimonas asaccharolytica</name>
    <dbReference type="NCBI Taxonomy" id="2735899"/>
    <lineage>
        <taxon>Bacteria</taxon>
        <taxon>Pseudomonadati</taxon>
        <taxon>Bacteroidota</taxon>
        <taxon>Flavobacteriia</taxon>
        <taxon>Flavobacteriales</taxon>
        <taxon>Weeksellaceae</taxon>
        <taxon>Frigoriflavimonas</taxon>
    </lineage>
</organism>
<accession>A0A8J8G7B5</accession>
<reference evidence="1" key="1">
    <citation type="submission" date="2020-05" db="EMBL/GenBank/DDBJ databases">
        <title>Genomic Encyclopedia of Type Strains, Phase IV (KMG-V): Genome sequencing to study the core and pangenomes of soil and plant-associated prokaryotes.</title>
        <authorList>
            <person name="Whitman W."/>
        </authorList>
    </citation>
    <scope>NUCLEOTIDE SEQUENCE</scope>
    <source>
        <strain evidence="1">16F</strain>
    </source>
</reference>
<proteinExistence type="predicted"/>
<dbReference type="EMBL" id="JABSNO010000008">
    <property type="protein sequence ID" value="NRS92316.1"/>
    <property type="molecule type" value="Genomic_DNA"/>
</dbReference>
<sequence>MVDTNTIFTLDWTGAVSPNDIQISVDATEGMLFFKNIDWESECIDQNEARAGNTSKIYNEGFSLMFQQKIQQKKLLIFPINPFEIRRGQSNKVKFLIFYYWKEEEKNSWLTRFITKKPTSEIDCESHLADVNFENLHSIISNFLNEDYFAVVNIVNHCYPYFSDDPSEL</sequence>
<evidence type="ECO:0000313" key="1">
    <source>
        <dbReference type="EMBL" id="NRS92316.1"/>
    </source>
</evidence>
<protein>
    <submittedName>
        <fullName evidence="1">Uncharacterized protein</fullName>
    </submittedName>
</protein>
<gene>
    <name evidence="1" type="ORF">HNQ03_001384</name>
</gene>
<dbReference type="Proteomes" id="UP000610746">
    <property type="component" value="Unassembled WGS sequence"/>
</dbReference>
<keyword evidence="2" id="KW-1185">Reference proteome</keyword>
<comment type="caution">
    <text evidence="1">The sequence shown here is derived from an EMBL/GenBank/DDBJ whole genome shotgun (WGS) entry which is preliminary data.</text>
</comment>
<evidence type="ECO:0000313" key="2">
    <source>
        <dbReference type="Proteomes" id="UP000610746"/>
    </source>
</evidence>
<dbReference type="RefSeq" id="WP_173778930.1">
    <property type="nucleotide sequence ID" value="NZ_JABSNO010000008.1"/>
</dbReference>